<dbReference type="SUPFAM" id="SSF101908">
    <property type="entry name" value="Putative isomerase YbhE"/>
    <property type="match status" value="1"/>
</dbReference>
<dbReference type="Pfam" id="PF08309">
    <property type="entry name" value="LVIVD"/>
    <property type="match status" value="2"/>
</dbReference>
<dbReference type="InterPro" id="IPR013211">
    <property type="entry name" value="LVIVD"/>
</dbReference>
<dbReference type="InterPro" id="IPR027589">
    <property type="entry name" value="Choice_anch_B"/>
</dbReference>
<dbReference type="RefSeq" id="WP_015048691.1">
    <property type="nucleotide sequence ID" value="NC_018868.3"/>
</dbReference>
<dbReference type="Proteomes" id="UP000000466">
    <property type="component" value="Chromosome"/>
</dbReference>
<feature type="signal peptide" evidence="1">
    <location>
        <begin position="1"/>
        <end position="19"/>
    </location>
</feature>
<dbReference type="OrthoDB" id="9815940at2"/>
<proteinExistence type="predicted"/>
<dbReference type="GO" id="GO:0005576">
    <property type="term" value="C:extracellular region"/>
    <property type="evidence" value="ECO:0007669"/>
    <property type="project" value="TreeGrafter"/>
</dbReference>
<dbReference type="eggNOG" id="COG5276">
    <property type="taxonomic scope" value="Bacteria"/>
</dbReference>
<dbReference type="PANTHER" id="PTHR38787:SF3">
    <property type="entry name" value="REGULATORY P DOMAIN-CONTAINING PROTEIN"/>
    <property type="match status" value="1"/>
</dbReference>
<dbReference type="HOGENOM" id="CLU_031217_1_0_6"/>
<evidence type="ECO:0000313" key="3">
    <source>
        <dbReference type="Proteomes" id="UP000000466"/>
    </source>
</evidence>
<dbReference type="EMBL" id="CP003746">
    <property type="protein sequence ID" value="AFV00539.1"/>
    <property type="molecule type" value="Genomic_DNA"/>
</dbReference>
<keyword evidence="3" id="KW-1185">Reference proteome</keyword>
<protein>
    <recommendedName>
        <fullName evidence="4">Regulatory P domain-containing protein</fullName>
    </recommendedName>
</protein>
<evidence type="ECO:0000256" key="1">
    <source>
        <dbReference type="SAM" id="SignalP"/>
    </source>
</evidence>
<feature type="chain" id="PRO_5003878599" description="Regulatory P domain-containing protein" evidence="1">
    <location>
        <begin position="20"/>
        <end position="447"/>
    </location>
</feature>
<accession>K4KQY0</accession>
<evidence type="ECO:0000313" key="2">
    <source>
        <dbReference type="EMBL" id="AFV00539.1"/>
    </source>
</evidence>
<name>K4KQY0_SIMAS</name>
<sequence>MRCTPIKLLSLCASVVLLAACGGGGGDGHSHPVPNVPDTNEVTATSVSGSGCFNNLAGNYPCLHVSMVSGLDFNVQASDIWGWQDNVNGDDYAFLALTTGTAFIRMTNPEQPEFVAFLPSATGSSAWRDVKLINEHAVVVSEAVGHGMQVVHIKDLVNRSGGETIAPIYHYTQFGSAHNVAVNEDSKFAYVVGSNTCNGGLHMIDMNDPHMPVFAGCYGGDGYTHDVQCATYWGDDLDYRGREICLGANEDTLTIVDVTDKSSPVLVAKRSYPQVSYTHQGWLTQDHNYFVLGDETDETSFGIKTRTVIFDTRDLDNPVYISAFNNTTNSIDHNLYVKDKHIYQANYTSGVRILRHGNLAQAQLREVAYFDTWPQNNSAVFDGVWSVFPYFDSGLIVTANISGRFFILQPDLGAIPECDDTLDNDGDGDVDFPADSSCSSAQTEFEN</sequence>
<organism evidence="2 3">
    <name type="scientific">Simiduia agarivorans (strain DSM 21679 / JCM 13881 / BCRC 17597 / SA1)</name>
    <dbReference type="NCBI Taxonomy" id="1117647"/>
    <lineage>
        <taxon>Bacteria</taxon>
        <taxon>Pseudomonadati</taxon>
        <taxon>Pseudomonadota</taxon>
        <taxon>Gammaproteobacteria</taxon>
        <taxon>Cellvibrionales</taxon>
        <taxon>Cellvibrionaceae</taxon>
        <taxon>Simiduia</taxon>
    </lineage>
</organism>
<gene>
    <name evidence="2" type="ordered locus">M5M_17040</name>
</gene>
<dbReference type="KEGG" id="saga:M5M_17040"/>
<dbReference type="STRING" id="1117647.M5M_17040"/>
<dbReference type="PROSITE" id="PS51257">
    <property type="entry name" value="PROKAR_LIPOPROTEIN"/>
    <property type="match status" value="1"/>
</dbReference>
<dbReference type="AlphaFoldDB" id="K4KQY0"/>
<keyword evidence="1" id="KW-0732">Signal</keyword>
<dbReference type="NCBIfam" id="TIGR04312">
    <property type="entry name" value="choice_anch_B"/>
    <property type="match status" value="1"/>
</dbReference>
<reference evidence="2 3" key="1">
    <citation type="journal article" date="2013" name="Genome Announc.">
        <title>Complete genome sequence of Simiduia agarivorans SA1(T), a marine bacterium able to degrade a variety of polysaccharides.</title>
        <authorList>
            <person name="Lin S.Y."/>
            <person name="Shieh W.Y."/>
            <person name="Chen J.S."/>
            <person name="Tang S.L."/>
        </authorList>
    </citation>
    <scope>NUCLEOTIDE SEQUENCE [LARGE SCALE GENOMIC DNA]</scope>
    <source>
        <strain evidence="3">DSM 21679 / JCM 13881 / BCRC 17597 / SA1</strain>
    </source>
</reference>
<evidence type="ECO:0008006" key="4">
    <source>
        <dbReference type="Google" id="ProtNLM"/>
    </source>
</evidence>
<dbReference type="PANTHER" id="PTHR38787">
    <property type="entry name" value="REGULATORY P DOMAIN-CONTAINING PROTEIN"/>
    <property type="match status" value="1"/>
</dbReference>